<organism evidence="1 2">
    <name type="scientific">Youngiibacter fragilis 232.1</name>
    <dbReference type="NCBI Taxonomy" id="994573"/>
    <lineage>
        <taxon>Bacteria</taxon>
        <taxon>Bacillati</taxon>
        <taxon>Bacillota</taxon>
        <taxon>Clostridia</taxon>
        <taxon>Eubacteriales</taxon>
        <taxon>Clostridiaceae</taxon>
        <taxon>Youngiibacter</taxon>
    </lineage>
</organism>
<gene>
    <name evidence="1" type="ORF">T472_0208140</name>
</gene>
<keyword evidence="2" id="KW-1185">Reference proteome</keyword>
<accession>V7I5L1</accession>
<name>V7I5L1_9CLOT</name>
<proteinExistence type="predicted"/>
<dbReference type="Proteomes" id="UP000017747">
    <property type="component" value="Unassembled WGS sequence"/>
</dbReference>
<sequence>MVKVTLDLVSRGWFSIKLSNGLDEVEIKASYLSNSPAIIISSVRTVLNGSNFASCICQAEPGEYRINFDKSNEVVNISVLEFPNSYSKDSNSKGKVLFEGTESIGVIAREIKRQYDRLLYKFGLEGYRNIWGYEFPLEELSLLKESFVAHKSKNC</sequence>
<dbReference type="RefSeq" id="WP_023388090.1">
    <property type="nucleotide sequence ID" value="NZ_AXUN02000162.1"/>
</dbReference>
<evidence type="ECO:0000313" key="1">
    <source>
        <dbReference type="EMBL" id="ETA81143.1"/>
    </source>
</evidence>
<reference evidence="1 2" key="1">
    <citation type="journal article" date="2014" name="Genome Announc.">
        <title>Genome Sequence of Youngiibacter fragilis, the Type Strain of the Genus Youngiibacter.</title>
        <authorList>
            <person name="Wawrik C.B."/>
            <person name="Callaghan A.V."/>
            <person name="Stamps B.W."/>
            <person name="Wawrik B."/>
        </authorList>
    </citation>
    <scope>NUCLEOTIDE SEQUENCE [LARGE SCALE GENOMIC DNA]</scope>
    <source>
        <strain evidence="1 2">232.1</strain>
    </source>
</reference>
<dbReference type="OrthoDB" id="5456548at2"/>
<dbReference type="EMBL" id="AXUN02000162">
    <property type="protein sequence ID" value="ETA81143.1"/>
    <property type="molecule type" value="Genomic_DNA"/>
</dbReference>
<dbReference type="AlphaFoldDB" id="V7I5L1"/>
<evidence type="ECO:0000313" key="2">
    <source>
        <dbReference type="Proteomes" id="UP000017747"/>
    </source>
</evidence>
<protein>
    <submittedName>
        <fullName evidence="1">Uncharacterized protein</fullName>
    </submittedName>
</protein>
<comment type="caution">
    <text evidence="1">The sequence shown here is derived from an EMBL/GenBank/DDBJ whole genome shotgun (WGS) entry which is preliminary data.</text>
</comment>